<dbReference type="PROSITE" id="PS51257">
    <property type="entry name" value="PROKAR_LIPOPROTEIN"/>
    <property type="match status" value="1"/>
</dbReference>
<dbReference type="AlphaFoldDB" id="A0A9D9HHY9"/>
<dbReference type="InterPro" id="IPR012944">
    <property type="entry name" value="SusD_RagB_dom"/>
</dbReference>
<comment type="similarity">
    <text evidence="2">Belongs to the SusD family.</text>
</comment>
<dbReference type="Gene3D" id="1.25.40.10">
    <property type="entry name" value="Tetratricopeptide repeat domain"/>
    <property type="match status" value="1"/>
</dbReference>
<accession>A0A9D9HHY9</accession>
<dbReference type="Gene3D" id="1.25.40.390">
    <property type="match status" value="1"/>
</dbReference>
<reference evidence="8" key="1">
    <citation type="submission" date="2020-10" db="EMBL/GenBank/DDBJ databases">
        <authorList>
            <person name="Gilroy R."/>
        </authorList>
    </citation>
    <scope>NUCLEOTIDE SEQUENCE</scope>
    <source>
        <strain evidence="8">B1-20833</strain>
    </source>
</reference>
<organism evidence="8 9">
    <name type="scientific">Candidatus Cryptobacteroides intestinavium</name>
    <dbReference type="NCBI Taxonomy" id="2840766"/>
    <lineage>
        <taxon>Bacteria</taxon>
        <taxon>Pseudomonadati</taxon>
        <taxon>Bacteroidota</taxon>
        <taxon>Bacteroidia</taxon>
        <taxon>Bacteroidales</taxon>
        <taxon>Candidatus Cryptobacteroides</taxon>
    </lineage>
</organism>
<evidence type="ECO:0000256" key="1">
    <source>
        <dbReference type="ARBA" id="ARBA00004442"/>
    </source>
</evidence>
<evidence type="ECO:0000313" key="8">
    <source>
        <dbReference type="EMBL" id="MBO8451413.1"/>
    </source>
</evidence>
<feature type="domain" description="RagB/SusD" evidence="7">
    <location>
        <begin position="354"/>
        <end position="504"/>
    </location>
</feature>
<dbReference type="SUPFAM" id="SSF48452">
    <property type="entry name" value="TPR-like"/>
    <property type="match status" value="1"/>
</dbReference>
<protein>
    <submittedName>
        <fullName evidence="8">RagB/SusD family nutrient uptake outer membrane protein</fullName>
    </submittedName>
</protein>
<dbReference type="Gene3D" id="1.10.3780.10">
    <property type="entry name" value="SusD-like"/>
    <property type="match status" value="1"/>
</dbReference>
<dbReference type="InterPro" id="IPR011990">
    <property type="entry name" value="TPR-like_helical_dom_sf"/>
</dbReference>
<sequence length="537" mass="59870">MKKIIYIVSALVLMAGSTSCIGDLDQYPHSTYTANDVFTSADGYQQVLGGIYAAFIQRISSVSTEARSQNYLRTLIMFQDCSTDSCDPIWLSGETLTDVNGLAWTASNPWCSAMYYHIYNIVAMCNDFIRNASDENLLSRLDEAGRARVEKYRAEARFLRAYAYSHAIDFYNRMPFVTENDGVGAYIPVTYDRKQMLDFLTAELTGIAETLDVTSYGHATRGAAYALLARLCLNAGTWTGEDRYTECISACKEVFKDGYTLESDYRKLFNGDNHLRAMGGSEIIFAFACDGTKTTTWDATTFLVCGQVLDGFADAVNIWGNDGANAWNNLRARPQLVDVFEYGDTRNLILDYNRESDGDGTYTETQRSKDITAHDDATTGYRICKWTNVTDDGKAASFCGEGGGANTDFPVFRLADVYLMLAEAVVRGGSGATRAEALGYVNAVRERAFGSAAGNIGDDDLDLDFLCDERLREFYLECIRRTDLIRFDRYTSGYNWQWKANTRDGADVDSRFRFLAIPEAEYSVNPGTQTINNELGF</sequence>
<gene>
    <name evidence="8" type="ORF">IAC06_00825</name>
</gene>
<evidence type="ECO:0000313" key="9">
    <source>
        <dbReference type="Proteomes" id="UP000823661"/>
    </source>
</evidence>
<dbReference type="Proteomes" id="UP000823661">
    <property type="component" value="Unassembled WGS sequence"/>
</dbReference>
<reference evidence="8" key="2">
    <citation type="journal article" date="2021" name="PeerJ">
        <title>Extensive microbial diversity within the chicken gut microbiome revealed by metagenomics and culture.</title>
        <authorList>
            <person name="Gilroy R."/>
            <person name="Ravi A."/>
            <person name="Getino M."/>
            <person name="Pursley I."/>
            <person name="Horton D.L."/>
            <person name="Alikhan N.F."/>
            <person name="Baker D."/>
            <person name="Gharbi K."/>
            <person name="Hall N."/>
            <person name="Watson M."/>
            <person name="Adriaenssens E.M."/>
            <person name="Foster-Nyarko E."/>
            <person name="Jarju S."/>
            <person name="Secka A."/>
            <person name="Antonio M."/>
            <person name="Oren A."/>
            <person name="Chaudhuri R.R."/>
            <person name="La Ragione R."/>
            <person name="Hildebrand F."/>
            <person name="Pallen M.J."/>
        </authorList>
    </citation>
    <scope>NUCLEOTIDE SEQUENCE</scope>
    <source>
        <strain evidence="8">B1-20833</strain>
    </source>
</reference>
<comment type="caution">
    <text evidence="8">The sequence shown here is derived from an EMBL/GenBank/DDBJ whole genome shotgun (WGS) entry which is preliminary data.</text>
</comment>
<feature type="signal peptide" evidence="6">
    <location>
        <begin position="1"/>
        <end position="21"/>
    </location>
</feature>
<dbReference type="GO" id="GO:0009279">
    <property type="term" value="C:cell outer membrane"/>
    <property type="evidence" value="ECO:0007669"/>
    <property type="project" value="UniProtKB-SubCell"/>
</dbReference>
<evidence type="ECO:0000259" key="7">
    <source>
        <dbReference type="Pfam" id="PF07980"/>
    </source>
</evidence>
<evidence type="ECO:0000256" key="6">
    <source>
        <dbReference type="SAM" id="SignalP"/>
    </source>
</evidence>
<keyword evidence="4" id="KW-0472">Membrane</keyword>
<keyword evidence="5" id="KW-0998">Cell outer membrane</keyword>
<evidence type="ECO:0000256" key="3">
    <source>
        <dbReference type="ARBA" id="ARBA00022729"/>
    </source>
</evidence>
<dbReference type="EMBL" id="JADIMI010000009">
    <property type="protein sequence ID" value="MBO8451413.1"/>
    <property type="molecule type" value="Genomic_DNA"/>
</dbReference>
<dbReference type="Pfam" id="PF07980">
    <property type="entry name" value="SusD_RagB"/>
    <property type="match status" value="1"/>
</dbReference>
<feature type="chain" id="PRO_5038582050" evidence="6">
    <location>
        <begin position="22"/>
        <end position="537"/>
    </location>
</feature>
<name>A0A9D9HHY9_9BACT</name>
<evidence type="ECO:0000256" key="4">
    <source>
        <dbReference type="ARBA" id="ARBA00023136"/>
    </source>
</evidence>
<keyword evidence="3 6" id="KW-0732">Signal</keyword>
<proteinExistence type="inferred from homology"/>
<evidence type="ECO:0000256" key="2">
    <source>
        <dbReference type="ARBA" id="ARBA00006275"/>
    </source>
</evidence>
<comment type="subcellular location">
    <subcellularLocation>
        <location evidence="1">Cell outer membrane</location>
    </subcellularLocation>
</comment>
<evidence type="ECO:0000256" key="5">
    <source>
        <dbReference type="ARBA" id="ARBA00023237"/>
    </source>
</evidence>